<comment type="caution">
    <text evidence="2">The sequence shown here is derived from an EMBL/GenBank/DDBJ whole genome shotgun (WGS) entry which is preliminary data.</text>
</comment>
<dbReference type="EMBL" id="CAVNYO010000040">
    <property type="protein sequence ID" value="CAK5263406.1"/>
    <property type="molecule type" value="Genomic_DNA"/>
</dbReference>
<dbReference type="Proteomes" id="UP001295794">
    <property type="component" value="Unassembled WGS sequence"/>
</dbReference>
<evidence type="ECO:0000256" key="1">
    <source>
        <dbReference type="SAM" id="MobiDB-lite"/>
    </source>
</evidence>
<protein>
    <submittedName>
        <fullName evidence="2">Uncharacterized protein</fullName>
    </submittedName>
</protein>
<name>A0AAD2GTM5_9AGAR</name>
<proteinExistence type="predicted"/>
<gene>
    <name evidence="2" type="ORF">MYCIT1_LOCUS2865</name>
</gene>
<evidence type="ECO:0000313" key="2">
    <source>
        <dbReference type="EMBL" id="CAK5263406.1"/>
    </source>
</evidence>
<feature type="region of interest" description="Disordered" evidence="1">
    <location>
        <begin position="62"/>
        <end position="85"/>
    </location>
</feature>
<reference evidence="2" key="1">
    <citation type="submission" date="2023-11" db="EMBL/GenBank/DDBJ databases">
        <authorList>
            <person name="De Vega J J."/>
            <person name="De Vega J J."/>
        </authorList>
    </citation>
    <scope>NUCLEOTIDE SEQUENCE</scope>
</reference>
<sequence>MKDVAAKLLLTPIAPPSALPTVITHAPGPNAEGMLITPSSKRSMTGQTAALLNAAAAAPAAAVPATQPPTPTATPAPASTPGSAAALAPALSPLKAAASKTESGAAGVRRLDGNISAVAARVEEVAASVGDDLRALKGDLAIMRTGYHEAIADAVAAAAASLGAAAFNPASCPVLAQLIDANNNTVEAVEGLRSQLGPLASQVEKVVTSVAVLVAAPPAALEQGAKRAAPSDGFTNDGISLPVVKKIAIRSSTVSLPVAPPPAPYNHHVLPTAPAAMLMAAPAPAAAPAAHSPAAPTPAVMHAPAVHVPAGVVPVVIGDLKWGRDISGQVRSLLRLAPYATTIAADGIKGLQAQRCPANKSQVLVTFPHNLHAAQAVNAWAAAPAPTFEAVTVAFQGAAPALPGN</sequence>
<keyword evidence="3" id="KW-1185">Reference proteome</keyword>
<feature type="compositionally biased region" description="Low complexity" evidence="1">
    <location>
        <begin position="75"/>
        <end position="85"/>
    </location>
</feature>
<evidence type="ECO:0000313" key="3">
    <source>
        <dbReference type="Proteomes" id="UP001295794"/>
    </source>
</evidence>
<dbReference type="AlphaFoldDB" id="A0AAD2GTM5"/>
<accession>A0AAD2GTM5</accession>
<organism evidence="2 3">
    <name type="scientific">Mycena citricolor</name>
    <dbReference type="NCBI Taxonomy" id="2018698"/>
    <lineage>
        <taxon>Eukaryota</taxon>
        <taxon>Fungi</taxon>
        <taxon>Dikarya</taxon>
        <taxon>Basidiomycota</taxon>
        <taxon>Agaricomycotina</taxon>
        <taxon>Agaricomycetes</taxon>
        <taxon>Agaricomycetidae</taxon>
        <taxon>Agaricales</taxon>
        <taxon>Marasmiineae</taxon>
        <taxon>Mycenaceae</taxon>
        <taxon>Mycena</taxon>
    </lineage>
</organism>